<comment type="similarity">
    <text evidence="1 12">Belongs to the helicase family. DnaB subfamily.</text>
</comment>
<dbReference type="PROSITE" id="PS51199">
    <property type="entry name" value="SF4_HELICASE"/>
    <property type="match status" value="1"/>
</dbReference>
<keyword evidence="5 12" id="KW-0378">Hydrolase</keyword>
<feature type="domain" description="SF4 helicase" evidence="13">
    <location>
        <begin position="182"/>
        <end position="457"/>
    </location>
</feature>
<gene>
    <name evidence="14" type="ORF">SAMN05444354_107146</name>
</gene>
<dbReference type="Pfam" id="PF00772">
    <property type="entry name" value="DnaB"/>
    <property type="match status" value="1"/>
</dbReference>
<sequence length="460" mass="50130">MSNVLDGREGRRVHEDLAAERAVLGAVLADNSLIASVAEVVASDDFSSPAHSAIFAAMLKLDGSQRSVDHLTLAEELKVLGHLAAVGGPAYLMTLDQVVPLASNAVQYAKIVSDQAIRRRLALVGREIMEMASQETGDVEVVVDEAARKMFLLAEKRREGDLLPVSDLMEQTLNLLDKMKASASGVTGLSTGYVDLDMQLTGLHGGELIILAARPGIGKTSLAMNIAMHAALEEDPKAVAIFSLEMPSDQLLMRLLASSARVDMKKLRGGRLTQHDEEKFQEMAGKLYNAPIYIDDSGGLSPFDLRAKARRLKQKDSRLSLIVIDYLQLMHQKGKVESRQLEVSEISRGLKQLAKELEVPIIALSQLNRKVEERKGGKPMLSDLRESGSIEQDADVVMFIHREEPEEGAEGGGDGGRSSTVIPVELIIAKQRNGPVGSIDLVFLSEFTRFESRARGDFQQ</sequence>
<dbReference type="OrthoDB" id="9773982at2"/>
<dbReference type="InterPro" id="IPR036185">
    <property type="entry name" value="DNA_heli_DnaB-like_N_sf"/>
</dbReference>
<evidence type="ECO:0000256" key="3">
    <source>
        <dbReference type="ARBA" id="ARBA00022705"/>
    </source>
</evidence>
<keyword evidence="9" id="KW-0413">Isomerase</keyword>
<keyword evidence="4 12" id="KW-0547">Nucleotide-binding</keyword>
<dbReference type="GO" id="GO:0005829">
    <property type="term" value="C:cytosol"/>
    <property type="evidence" value="ECO:0007669"/>
    <property type="project" value="TreeGrafter"/>
</dbReference>
<organism evidence="14 15">
    <name type="scientific">Stigmatella aurantiaca</name>
    <dbReference type="NCBI Taxonomy" id="41"/>
    <lineage>
        <taxon>Bacteria</taxon>
        <taxon>Pseudomonadati</taxon>
        <taxon>Myxococcota</taxon>
        <taxon>Myxococcia</taxon>
        <taxon>Myxococcales</taxon>
        <taxon>Cystobacterineae</taxon>
        <taxon>Archangiaceae</taxon>
        <taxon>Stigmatella</taxon>
    </lineage>
</organism>
<dbReference type="EC" id="5.6.2.3" evidence="11 12"/>
<evidence type="ECO:0000256" key="12">
    <source>
        <dbReference type="RuleBase" id="RU362085"/>
    </source>
</evidence>
<dbReference type="Gene3D" id="1.10.860.10">
    <property type="entry name" value="DNAb Helicase, Chain A"/>
    <property type="match status" value="1"/>
</dbReference>
<dbReference type="GO" id="GO:0005524">
    <property type="term" value="F:ATP binding"/>
    <property type="evidence" value="ECO:0007669"/>
    <property type="project" value="UniProtKB-UniRule"/>
</dbReference>
<dbReference type="PANTHER" id="PTHR30153:SF2">
    <property type="entry name" value="REPLICATIVE DNA HELICASE"/>
    <property type="match status" value="1"/>
</dbReference>
<comment type="catalytic activity">
    <reaction evidence="10 12">
        <text>ATP + H2O = ADP + phosphate + H(+)</text>
        <dbReference type="Rhea" id="RHEA:13065"/>
        <dbReference type="ChEBI" id="CHEBI:15377"/>
        <dbReference type="ChEBI" id="CHEBI:15378"/>
        <dbReference type="ChEBI" id="CHEBI:30616"/>
        <dbReference type="ChEBI" id="CHEBI:43474"/>
        <dbReference type="ChEBI" id="CHEBI:456216"/>
        <dbReference type="EC" id="5.6.2.3"/>
    </reaction>
</comment>
<keyword evidence="7 12" id="KW-0067">ATP-binding</keyword>
<comment type="function">
    <text evidence="12">The main replicative DNA helicase, it participates in initiation and elongation during chromosome replication. Travels ahead of the DNA replisome, separating dsDNA into templates for DNA synthesis. A processive ATP-dependent 5'-3' DNA helicase it has DNA-dependent ATPase activity.</text>
</comment>
<accession>A0A1H7RQY6</accession>
<dbReference type="RefSeq" id="WP_075007193.1">
    <property type="nucleotide sequence ID" value="NZ_FOAP01000007.1"/>
</dbReference>
<dbReference type="Pfam" id="PF03796">
    <property type="entry name" value="DnaB_C"/>
    <property type="match status" value="1"/>
</dbReference>
<dbReference type="SUPFAM" id="SSF48024">
    <property type="entry name" value="N-terminal domain of DnaB helicase"/>
    <property type="match status" value="1"/>
</dbReference>
<dbReference type="NCBIfam" id="TIGR00665">
    <property type="entry name" value="DnaB"/>
    <property type="match status" value="1"/>
</dbReference>
<keyword evidence="8 12" id="KW-0238">DNA-binding</keyword>
<dbReference type="InterPro" id="IPR007693">
    <property type="entry name" value="DNA_helicase_DnaB-like_N"/>
</dbReference>
<reference evidence="15" key="1">
    <citation type="submission" date="2016-10" db="EMBL/GenBank/DDBJ databases">
        <authorList>
            <person name="Varghese N."/>
            <person name="Submissions S."/>
        </authorList>
    </citation>
    <scope>NUCLEOTIDE SEQUENCE [LARGE SCALE GENOMIC DNA]</scope>
    <source>
        <strain evidence="15">DSM 17044</strain>
    </source>
</reference>
<evidence type="ECO:0000256" key="7">
    <source>
        <dbReference type="ARBA" id="ARBA00022840"/>
    </source>
</evidence>
<evidence type="ECO:0000256" key="6">
    <source>
        <dbReference type="ARBA" id="ARBA00022806"/>
    </source>
</evidence>
<dbReference type="InterPro" id="IPR016136">
    <property type="entry name" value="DNA_helicase_N/primase_C"/>
</dbReference>
<evidence type="ECO:0000259" key="13">
    <source>
        <dbReference type="PROSITE" id="PS51199"/>
    </source>
</evidence>
<evidence type="ECO:0000256" key="8">
    <source>
        <dbReference type="ARBA" id="ARBA00023125"/>
    </source>
</evidence>
<evidence type="ECO:0000256" key="5">
    <source>
        <dbReference type="ARBA" id="ARBA00022801"/>
    </source>
</evidence>
<evidence type="ECO:0000256" key="10">
    <source>
        <dbReference type="ARBA" id="ARBA00048954"/>
    </source>
</evidence>
<keyword evidence="3 12" id="KW-0235">DNA replication</keyword>
<evidence type="ECO:0000256" key="2">
    <source>
        <dbReference type="ARBA" id="ARBA00022515"/>
    </source>
</evidence>
<keyword evidence="2 12" id="KW-0639">Primosome</keyword>
<dbReference type="EMBL" id="FOAP01000007">
    <property type="protein sequence ID" value="SEL62622.1"/>
    <property type="molecule type" value="Genomic_DNA"/>
</dbReference>
<dbReference type="GO" id="GO:1990077">
    <property type="term" value="C:primosome complex"/>
    <property type="evidence" value="ECO:0007669"/>
    <property type="project" value="UniProtKB-UniRule"/>
</dbReference>
<proteinExistence type="inferred from homology"/>
<name>A0A1H7RQY6_STIAU</name>
<evidence type="ECO:0000256" key="1">
    <source>
        <dbReference type="ARBA" id="ARBA00008428"/>
    </source>
</evidence>
<evidence type="ECO:0000256" key="9">
    <source>
        <dbReference type="ARBA" id="ARBA00023235"/>
    </source>
</evidence>
<dbReference type="CDD" id="cd00984">
    <property type="entry name" value="DnaB_C"/>
    <property type="match status" value="1"/>
</dbReference>
<dbReference type="SUPFAM" id="SSF52540">
    <property type="entry name" value="P-loop containing nucleoside triphosphate hydrolases"/>
    <property type="match status" value="1"/>
</dbReference>
<dbReference type="SMART" id="SM00382">
    <property type="entry name" value="AAA"/>
    <property type="match status" value="1"/>
</dbReference>
<keyword evidence="15" id="KW-1185">Reference proteome</keyword>
<evidence type="ECO:0000256" key="4">
    <source>
        <dbReference type="ARBA" id="ARBA00022741"/>
    </source>
</evidence>
<dbReference type="AlphaFoldDB" id="A0A1H7RQY6"/>
<evidence type="ECO:0000313" key="15">
    <source>
        <dbReference type="Proteomes" id="UP000182719"/>
    </source>
</evidence>
<dbReference type="GO" id="GO:0043139">
    <property type="term" value="F:5'-3' DNA helicase activity"/>
    <property type="evidence" value="ECO:0007669"/>
    <property type="project" value="UniProtKB-EC"/>
</dbReference>
<dbReference type="Gene3D" id="3.40.50.300">
    <property type="entry name" value="P-loop containing nucleotide triphosphate hydrolases"/>
    <property type="match status" value="1"/>
</dbReference>
<dbReference type="InterPro" id="IPR003593">
    <property type="entry name" value="AAA+_ATPase"/>
</dbReference>
<protein>
    <recommendedName>
        <fullName evidence="11 12">Replicative DNA helicase</fullName>
        <ecNumber evidence="11 12">5.6.2.3</ecNumber>
    </recommendedName>
</protein>
<evidence type="ECO:0000256" key="11">
    <source>
        <dbReference type="NCBIfam" id="TIGR00665"/>
    </source>
</evidence>
<dbReference type="PANTHER" id="PTHR30153">
    <property type="entry name" value="REPLICATIVE DNA HELICASE DNAB"/>
    <property type="match status" value="1"/>
</dbReference>
<dbReference type="InterPro" id="IPR027417">
    <property type="entry name" value="P-loop_NTPase"/>
</dbReference>
<keyword evidence="6 12" id="KW-0347">Helicase</keyword>
<dbReference type="Proteomes" id="UP000182719">
    <property type="component" value="Unassembled WGS sequence"/>
</dbReference>
<dbReference type="GO" id="GO:0003677">
    <property type="term" value="F:DNA binding"/>
    <property type="evidence" value="ECO:0007669"/>
    <property type="project" value="UniProtKB-UniRule"/>
</dbReference>
<dbReference type="InterPro" id="IPR007694">
    <property type="entry name" value="DNA_helicase_DnaB-like_C"/>
</dbReference>
<dbReference type="InterPro" id="IPR007692">
    <property type="entry name" value="DNA_helicase_DnaB"/>
</dbReference>
<dbReference type="GO" id="GO:0016887">
    <property type="term" value="F:ATP hydrolysis activity"/>
    <property type="evidence" value="ECO:0007669"/>
    <property type="project" value="RHEA"/>
</dbReference>
<dbReference type="GO" id="GO:0006269">
    <property type="term" value="P:DNA replication, synthesis of primer"/>
    <property type="evidence" value="ECO:0007669"/>
    <property type="project" value="UniProtKB-UniRule"/>
</dbReference>
<evidence type="ECO:0000313" key="14">
    <source>
        <dbReference type="EMBL" id="SEL62622.1"/>
    </source>
</evidence>